<protein>
    <submittedName>
        <fullName evidence="1">Uncharacterized protein</fullName>
    </submittedName>
</protein>
<evidence type="ECO:0000313" key="1">
    <source>
        <dbReference type="EMBL" id="MBE9118845.1"/>
    </source>
</evidence>
<reference evidence="1" key="1">
    <citation type="submission" date="2020-10" db="EMBL/GenBank/DDBJ databases">
        <authorList>
            <person name="Castelo-Branco R."/>
            <person name="Eusebio N."/>
            <person name="Adriana R."/>
            <person name="Vieira A."/>
            <person name="Brugerolle De Fraissinette N."/>
            <person name="Rezende De Castro R."/>
            <person name="Schneider M.P."/>
            <person name="Vasconcelos V."/>
            <person name="Leao P.N."/>
        </authorList>
    </citation>
    <scope>NUCLEOTIDE SEQUENCE</scope>
    <source>
        <strain evidence="1">LEGE 07157</strain>
    </source>
</reference>
<dbReference type="AlphaFoldDB" id="A0A8J7JFL3"/>
<organism evidence="1 2">
    <name type="scientific">Lusitaniella coriacea LEGE 07157</name>
    <dbReference type="NCBI Taxonomy" id="945747"/>
    <lineage>
        <taxon>Bacteria</taxon>
        <taxon>Bacillati</taxon>
        <taxon>Cyanobacteriota</taxon>
        <taxon>Cyanophyceae</taxon>
        <taxon>Spirulinales</taxon>
        <taxon>Lusitaniellaceae</taxon>
        <taxon>Lusitaniella</taxon>
    </lineage>
</organism>
<comment type="caution">
    <text evidence="1">The sequence shown here is derived from an EMBL/GenBank/DDBJ whole genome shotgun (WGS) entry which is preliminary data.</text>
</comment>
<proteinExistence type="predicted"/>
<dbReference type="RefSeq" id="WP_194031945.1">
    <property type="nucleotide sequence ID" value="NZ_JADEWZ010000063.1"/>
</dbReference>
<gene>
    <name evidence="1" type="ORF">IQ249_23425</name>
</gene>
<name>A0A8J7JFL3_9CYAN</name>
<dbReference type="Proteomes" id="UP000654482">
    <property type="component" value="Unassembled WGS sequence"/>
</dbReference>
<sequence length="305" mass="34315">MNQPLRILLQTTLLPTEEDDWTIARFSLLQEYLSSLKDEAGNPLCEITARDLAEPHRPCDRETPGNDPILTHLDRENFDELWLFALDVGGGLSPKDCAGITRFHQQGGGILTARDHQDMGVSLCPLENIGCFHYFHSQQTDPDESRCRRDDVETTNITWPNYHSGNNGDYQTIQPTEPVHDLLKNPNSPKGVIEFFPAHPHEGGVGIPEDAPHARVIARGTSKTTHRPFNLAIAAERIQDEQGNHLGRVVTQSTFHHFVDYNWEIEKGCPSFVEESPGEGIKQEPHVLDDIHTYIKNLVLWLAPA</sequence>
<evidence type="ECO:0000313" key="2">
    <source>
        <dbReference type="Proteomes" id="UP000654482"/>
    </source>
</evidence>
<accession>A0A8J7JFL3</accession>
<keyword evidence="2" id="KW-1185">Reference proteome</keyword>
<dbReference type="EMBL" id="JADEWZ010000063">
    <property type="protein sequence ID" value="MBE9118845.1"/>
    <property type="molecule type" value="Genomic_DNA"/>
</dbReference>